<gene>
    <name evidence="3 4 5 6" type="primary">LOC116659629</name>
</gene>
<keyword evidence="2" id="KW-1185">Reference proteome</keyword>
<evidence type="ECO:0000313" key="6">
    <source>
        <dbReference type="RefSeq" id="XP_032323316.1"/>
    </source>
</evidence>
<evidence type="ECO:0000313" key="4">
    <source>
        <dbReference type="RefSeq" id="XP_032323314.1"/>
    </source>
</evidence>
<dbReference type="KEGG" id="cfr:116659629"/>
<feature type="compositionally biased region" description="Low complexity" evidence="1">
    <location>
        <begin position="187"/>
        <end position="197"/>
    </location>
</feature>
<proteinExistence type="predicted"/>
<evidence type="ECO:0000256" key="1">
    <source>
        <dbReference type="SAM" id="MobiDB-lite"/>
    </source>
</evidence>
<evidence type="ECO:0000313" key="3">
    <source>
        <dbReference type="RefSeq" id="XP_032323313.1"/>
    </source>
</evidence>
<feature type="region of interest" description="Disordered" evidence="1">
    <location>
        <begin position="176"/>
        <end position="208"/>
    </location>
</feature>
<dbReference type="RefSeq" id="XP_032323313.1">
    <property type="nucleotide sequence ID" value="XM_032467422.1"/>
</dbReference>
<dbReference type="RefSeq" id="XP_032323315.1">
    <property type="nucleotide sequence ID" value="XM_032467424.1"/>
</dbReference>
<dbReference type="AlphaFoldDB" id="A0A8B8RZE1"/>
<feature type="region of interest" description="Disordered" evidence="1">
    <location>
        <begin position="29"/>
        <end position="89"/>
    </location>
</feature>
<evidence type="ECO:0000313" key="5">
    <source>
        <dbReference type="RefSeq" id="XP_032323315.1"/>
    </source>
</evidence>
<dbReference type="RefSeq" id="XP_032323314.1">
    <property type="nucleotide sequence ID" value="XM_032467423.1"/>
</dbReference>
<accession>A0A8B8RZE1</accession>
<reference evidence="3 4" key="1">
    <citation type="submission" date="2025-04" db="UniProtKB">
        <authorList>
            <consortium name="RefSeq"/>
        </authorList>
    </citation>
    <scope>IDENTIFICATION</scope>
    <source>
        <tissue evidence="3 4">Ear skin</tissue>
    </source>
</reference>
<dbReference type="RefSeq" id="XP_032323316.1">
    <property type="nucleotide sequence ID" value="XM_032467425.1"/>
</dbReference>
<sequence length="208" mass="20946">MSQSPAGPTPVVFWADVPTAPSLQRAFMSSCTVSGGSPGQRSESSPPAEHPWAENSPKSSLALLGSGRPAGSLLGTSKFPGPGQDGSGRPQFLPAELQMPFHGHQLSLMDPPEALGPPSGQAFLSFCSAPGGAGLPPGGTVGALLTSSHRASPALGPPRATVEPADDGFLSHGFLTVAPGHSGHHSPVLQGPGLTLPGQPPLPEKKRA</sequence>
<dbReference type="Proteomes" id="UP000694856">
    <property type="component" value="Chromosome 24"/>
</dbReference>
<dbReference type="GeneID" id="116659629"/>
<feature type="compositionally biased region" description="Polar residues" evidence="1">
    <location>
        <begin position="29"/>
        <end position="45"/>
    </location>
</feature>
<name>A0A8B8RZE1_CAMFR</name>
<evidence type="ECO:0000313" key="2">
    <source>
        <dbReference type="Proteomes" id="UP000694856"/>
    </source>
</evidence>
<protein>
    <submittedName>
        <fullName evidence="3 4">Tensin-3-like isoform X1</fullName>
    </submittedName>
</protein>
<organism evidence="2 3">
    <name type="scientific">Camelus ferus</name>
    <name type="common">Wild bactrian camel</name>
    <name type="synonym">Camelus bactrianus ferus</name>
    <dbReference type="NCBI Taxonomy" id="419612"/>
    <lineage>
        <taxon>Eukaryota</taxon>
        <taxon>Metazoa</taxon>
        <taxon>Chordata</taxon>
        <taxon>Craniata</taxon>
        <taxon>Vertebrata</taxon>
        <taxon>Euteleostomi</taxon>
        <taxon>Mammalia</taxon>
        <taxon>Eutheria</taxon>
        <taxon>Laurasiatheria</taxon>
        <taxon>Artiodactyla</taxon>
        <taxon>Tylopoda</taxon>
        <taxon>Camelidae</taxon>
        <taxon>Camelus</taxon>
    </lineage>
</organism>